<dbReference type="PANTHER" id="PTHR43792:SF1">
    <property type="entry name" value="N-ACETYLTRANSFERASE DOMAIN-CONTAINING PROTEIN"/>
    <property type="match status" value="1"/>
</dbReference>
<dbReference type="Pfam" id="PF13302">
    <property type="entry name" value="Acetyltransf_3"/>
    <property type="match status" value="1"/>
</dbReference>
<feature type="domain" description="N-acetyltransferase" evidence="1">
    <location>
        <begin position="8"/>
        <end position="167"/>
    </location>
</feature>
<reference evidence="3 4" key="1">
    <citation type="journal article" date="2016" name="Nat. Commun.">
        <title>Microbial interactions lead to rapid micro-scale successions on model marine particles.</title>
        <authorList>
            <person name="Datta M.S."/>
            <person name="Sliwerska E."/>
            <person name="Gore J."/>
            <person name="Polz M.F."/>
            <person name="Cordero O.X."/>
        </authorList>
    </citation>
    <scope>NUCLEOTIDE SEQUENCE [LARGE SCALE GENOMIC DNA]</scope>
    <source>
        <strain evidence="3 4">4G03</strain>
    </source>
</reference>
<dbReference type="Gene3D" id="3.40.630.30">
    <property type="match status" value="1"/>
</dbReference>
<name>A0A2G1BTL8_9FLAO</name>
<dbReference type="EMBL" id="JAUYVU010000006">
    <property type="protein sequence ID" value="MDP2541598.1"/>
    <property type="molecule type" value="Genomic_DNA"/>
</dbReference>
<dbReference type="Proteomes" id="UP001242342">
    <property type="component" value="Unassembled WGS sequence"/>
</dbReference>
<evidence type="ECO:0000313" key="4">
    <source>
        <dbReference type="Proteomes" id="UP000222163"/>
    </source>
</evidence>
<dbReference type="GO" id="GO:0016747">
    <property type="term" value="F:acyltransferase activity, transferring groups other than amino-acyl groups"/>
    <property type="evidence" value="ECO:0007669"/>
    <property type="project" value="InterPro"/>
</dbReference>
<dbReference type="PROSITE" id="PS51186">
    <property type="entry name" value="GNAT"/>
    <property type="match status" value="1"/>
</dbReference>
<comment type="caution">
    <text evidence="3">The sequence shown here is derived from an EMBL/GenBank/DDBJ whole genome shotgun (WGS) entry which is preliminary data.</text>
</comment>
<dbReference type="Proteomes" id="UP000222163">
    <property type="component" value="Unassembled WGS sequence"/>
</dbReference>
<dbReference type="PANTHER" id="PTHR43792">
    <property type="entry name" value="GNAT FAMILY, PUTATIVE (AFU_ORTHOLOGUE AFUA_3G00765)-RELATED-RELATED"/>
    <property type="match status" value="1"/>
</dbReference>
<dbReference type="RefSeq" id="WP_099215604.1">
    <property type="nucleotide sequence ID" value="NZ_JAUYVU010000006.1"/>
</dbReference>
<dbReference type="AlphaFoldDB" id="A0A2G1BTL8"/>
<proteinExistence type="predicted"/>
<keyword evidence="5" id="KW-1185">Reference proteome</keyword>
<protein>
    <submittedName>
        <fullName evidence="2">GNAT family N-acetyltransferase</fullName>
    </submittedName>
    <submittedName>
        <fullName evidence="3">RimJ/RimL family protein N-acetyltransferase</fullName>
    </submittedName>
</protein>
<evidence type="ECO:0000259" key="1">
    <source>
        <dbReference type="PROSITE" id="PS51186"/>
    </source>
</evidence>
<reference evidence="3" key="2">
    <citation type="submission" date="2017-10" db="EMBL/GenBank/DDBJ databases">
        <authorList>
            <person name="Enke T.N."/>
            <person name="Cordero O.X."/>
        </authorList>
    </citation>
    <scope>NUCLEOTIDE SEQUENCE</scope>
    <source>
        <strain evidence="3">4G03</strain>
    </source>
</reference>
<evidence type="ECO:0000313" key="2">
    <source>
        <dbReference type="EMBL" id="MDP2541598.1"/>
    </source>
</evidence>
<evidence type="ECO:0000313" key="5">
    <source>
        <dbReference type="Proteomes" id="UP001242342"/>
    </source>
</evidence>
<dbReference type="SUPFAM" id="SSF55729">
    <property type="entry name" value="Acyl-CoA N-acyltransferases (Nat)"/>
    <property type="match status" value="1"/>
</dbReference>
<gene>
    <name evidence="3" type="ORF">CSC81_09950</name>
    <name evidence="2" type="ORF">Q8W23_08950</name>
</gene>
<dbReference type="InterPro" id="IPR000182">
    <property type="entry name" value="GNAT_dom"/>
</dbReference>
<sequence length="167" mass="19312">MLLESERLIIKEALVSDAPFYFQLFNDPDWIQFIGDKNLKSIEETRVYLKDILFKNSKLGGLGFFTVILKETNKPIGASTALQRDKLDFIDIGYAFLPEGRGKGYATEATKLIIEYVRTKFKQKKVLALTMPKNEKSQKLLKNLGFEFIEMQQVFENGEDCVFEYVF</sequence>
<dbReference type="EMBL" id="PDUU01000008">
    <property type="protein sequence ID" value="PHN97392.1"/>
    <property type="molecule type" value="Genomic_DNA"/>
</dbReference>
<organism evidence="3 4">
    <name type="scientific">Tenacibaculum discolor</name>
    <dbReference type="NCBI Taxonomy" id="361581"/>
    <lineage>
        <taxon>Bacteria</taxon>
        <taxon>Pseudomonadati</taxon>
        <taxon>Bacteroidota</taxon>
        <taxon>Flavobacteriia</taxon>
        <taxon>Flavobacteriales</taxon>
        <taxon>Flavobacteriaceae</taxon>
        <taxon>Tenacibaculum</taxon>
    </lineage>
</organism>
<dbReference type="InterPro" id="IPR016181">
    <property type="entry name" value="Acyl_CoA_acyltransferase"/>
</dbReference>
<evidence type="ECO:0000313" key="3">
    <source>
        <dbReference type="EMBL" id="PHN97392.1"/>
    </source>
</evidence>
<reference evidence="2 5" key="3">
    <citation type="submission" date="2023-07" db="EMBL/GenBank/DDBJ databases">
        <title>Genome content predicts the carbon catabolic preferences of heterotrophic bacteria.</title>
        <authorList>
            <person name="Gralka M."/>
        </authorList>
    </citation>
    <scope>NUCLEOTIDE SEQUENCE [LARGE SCALE GENOMIC DNA]</scope>
    <source>
        <strain evidence="2 5">4G03</strain>
    </source>
</reference>
<accession>A0A2G1BTL8</accession>
<dbReference type="InterPro" id="IPR051531">
    <property type="entry name" value="N-acetyltransferase"/>
</dbReference>